<keyword evidence="1" id="KW-1133">Transmembrane helix</keyword>
<keyword evidence="1" id="KW-0812">Transmembrane</keyword>
<dbReference type="KEGG" id="lth:KLTH0C09702g"/>
<protein>
    <submittedName>
        <fullName evidence="2">KLTH0C09702p</fullName>
    </submittedName>
</protein>
<dbReference type="RefSeq" id="XP_002552640.1">
    <property type="nucleotide sequence ID" value="XM_002552594.1"/>
</dbReference>
<name>C5DEJ1_LACTC</name>
<evidence type="ECO:0000256" key="1">
    <source>
        <dbReference type="SAM" id="Phobius"/>
    </source>
</evidence>
<accession>C5DEJ1</accession>
<feature type="transmembrane region" description="Helical" evidence="1">
    <location>
        <begin position="59"/>
        <end position="81"/>
    </location>
</feature>
<dbReference type="AlphaFoldDB" id="C5DEJ1"/>
<dbReference type="EMBL" id="CU928167">
    <property type="protein sequence ID" value="CAR22202.1"/>
    <property type="molecule type" value="Genomic_DNA"/>
</dbReference>
<dbReference type="Proteomes" id="UP000002036">
    <property type="component" value="Chromosome C"/>
</dbReference>
<proteinExistence type="predicted"/>
<evidence type="ECO:0000313" key="3">
    <source>
        <dbReference type="Proteomes" id="UP000002036"/>
    </source>
</evidence>
<evidence type="ECO:0000313" key="2">
    <source>
        <dbReference type="EMBL" id="CAR22202.1"/>
    </source>
</evidence>
<dbReference type="InParanoid" id="C5DEJ1"/>
<dbReference type="HOGENOM" id="CLU_1586772_0_0_1"/>
<keyword evidence="3" id="KW-1185">Reference proteome</keyword>
<dbReference type="GeneID" id="8291520"/>
<organism evidence="2 3">
    <name type="scientific">Lachancea thermotolerans (strain ATCC 56472 / CBS 6340 / NRRL Y-8284)</name>
    <name type="common">Yeast</name>
    <name type="synonym">Kluyveromyces thermotolerans</name>
    <dbReference type="NCBI Taxonomy" id="559295"/>
    <lineage>
        <taxon>Eukaryota</taxon>
        <taxon>Fungi</taxon>
        <taxon>Dikarya</taxon>
        <taxon>Ascomycota</taxon>
        <taxon>Saccharomycotina</taxon>
        <taxon>Saccharomycetes</taxon>
        <taxon>Saccharomycetales</taxon>
        <taxon>Saccharomycetaceae</taxon>
        <taxon>Lachancea</taxon>
    </lineage>
</organism>
<gene>
    <name evidence="2" type="ordered locus">KLTH0C09702g</name>
</gene>
<keyword evidence="1" id="KW-0472">Membrane</keyword>
<reference evidence="2 3" key="1">
    <citation type="journal article" date="2009" name="Genome Res.">
        <title>Comparative genomics of protoploid Saccharomycetaceae.</title>
        <authorList>
            <consortium name="The Genolevures Consortium"/>
            <person name="Souciet J.-L."/>
            <person name="Dujon B."/>
            <person name="Gaillardin C."/>
            <person name="Johnston M."/>
            <person name="Baret P.V."/>
            <person name="Cliften P."/>
            <person name="Sherman D.J."/>
            <person name="Weissenbach J."/>
            <person name="Westhof E."/>
            <person name="Wincker P."/>
            <person name="Jubin C."/>
            <person name="Poulain J."/>
            <person name="Barbe V."/>
            <person name="Segurens B."/>
            <person name="Artiguenave F."/>
            <person name="Anthouard V."/>
            <person name="Vacherie B."/>
            <person name="Val M.-E."/>
            <person name="Fulton R.S."/>
            <person name="Minx P."/>
            <person name="Wilson R."/>
            <person name="Durrens P."/>
            <person name="Jean G."/>
            <person name="Marck C."/>
            <person name="Martin T."/>
            <person name="Nikolski M."/>
            <person name="Rolland T."/>
            <person name="Seret M.-L."/>
            <person name="Casaregola S."/>
            <person name="Despons L."/>
            <person name="Fairhead C."/>
            <person name="Fischer G."/>
            <person name="Lafontaine I."/>
            <person name="Leh V."/>
            <person name="Lemaire M."/>
            <person name="de Montigny J."/>
            <person name="Neuveglise C."/>
            <person name="Thierry A."/>
            <person name="Blanc-Lenfle I."/>
            <person name="Bleykasten C."/>
            <person name="Diffels J."/>
            <person name="Fritsch E."/>
            <person name="Frangeul L."/>
            <person name="Goeffon A."/>
            <person name="Jauniaux N."/>
            <person name="Kachouri-Lafond R."/>
            <person name="Payen C."/>
            <person name="Potier S."/>
            <person name="Pribylova L."/>
            <person name="Ozanne C."/>
            <person name="Richard G.-F."/>
            <person name="Sacerdot C."/>
            <person name="Straub M.-L."/>
            <person name="Talla E."/>
        </authorList>
    </citation>
    <scope>NUCLEOTIDE SEQUENCE [LARGE SCALE GENOMIC DNA]</scope>
    <source>
        <strain evidence="3">ATCC 56472 / CBS 6340 / NRRL Y-8284</strain>
    </source>
</reference>
<sequence>MSNEEKPERKSGLLRSSAANVLATLAAVAACLFCSMRLGSILKPIRKAMEENSGATRDLIFKVGQVVSLSALASLPVFVIWTTYRSFKFTRELSAPSEQRPSCAIAGSPTGICIPLKCSRKRYTNSSDLVHCNSLRTFNINSSISEETSILRAPARIKHNGLISYEAT</sequence>
<feature type="transmembrane region" description="Helical" evidence="1">
    <location>
        <begin position="21"/>
        <end position="39"/>
    </location>
</feature>
<dbReference type="PROSITE" id="PS51257">
    <property type="entry name" value="PROKAR_LIPOPROTEIN"/>
    <property type="match status" value="1"/>
</dbReference>